<dbReference type="InterPro" id="IPR055125">
    <property type="entry name" value="Wiz_C_Znf"/>
</dbReference>
<feature type="domain" description="C2H2-type" evidence="8">
    <location>
        <begin position="358"/>
        <end position="385"/>
    </location>
</feature>
<feature type="region of interest" description="Disordered" evidence="7">
    <location>
        <begin position="1674"/>
        <end position="1720"/>
    </location>
</feature>
<organism evidence="9 10">
    <name type="scientific">Clupea harengus</name>
    <name type="common">Atlantic herring</name>
    <dbReference type="NCBI Taxonomy" id="7950"/>
    <lineage>
        <taxon>Eukaryota</taxon>
        <taxon>Metazoa</taxon>
        <taxon>Chordata</taxon>
        <taxon>Craniata</taxon>
        <taxon>Vertebrata</taxon>
        <taxon>Euteleostomi</taxon>
        <taxon>Actinopterygii</taxon>
        <taxon>Neopterygii</taxon>
        <taxon>Teleostei</taxon>
        <taxon>Clupei</taxon>
        <taxon>Clupeiformes</taxon>
        <taxon>Clupeoidei</taxon>
        <taxon>Clupeidae</taxon>
        <taxon>Clupea</taxon>
    </lineage>
</organism>
<feature type="compositionally biased region" description="Basic and acidic residues" evidence="7">
    <location>
        <begin position="635"/>
        <end position="647"/>
    </location>
</feature>
<evidence type="ECO:0000259" key="8">
    <source>
        <dbReference type="PROSITE" id="PS50157"/>
    </source>
</evidence>
<feature type="compositionally biased region" description="Basic and acidic residues" evidence="7">
    <location>
        <begin position="1759"/>
        <end position="1768"/>
    </location>
</feature>
<feature type="compositionally biased region" description="Low complexity" evidence="7">
    <location>
        <begin position="1676"/>
        <end position="1689"/>
    </location>
</feature>
<keyword evidence="5" id="KW-0539">Nucleus</keyword>
<dbReference type="KEGG" id="char:105898590"/>
<feature type="compositionally biased region" description="Basic and acidic residues" evidence="7">
    <location>
        <begin position="1965"/>
        <end position="1984"/>
    </location>
</feature>
<feature type="compositionally biased region" description="Acidic residues" evidence="7">
    <location>
        <begin position="1042"/>
        <end position="1053"/>
    </location>
</feature>
<dbReference type="InterPro" id="IPR051643">
    <property type="entry name" value="Transcr_Reg_ZincFinger"/>
</dbReference>
<feature type="compositionally biased region" description="Low complexity" evidence="7">
    <location>
        <begin position="1877"/>
        <end position="1886"/>
    </location>
</feature>
<dbReference type="PANTHER" id="PTHR24396:SF22">
    <property type="entry name" value="PROTEIN WIZ"/>
    <property type="match status" value="1"/>
</dbReference>
<name>A0A6P8FJW2_CLUHA</name>
<gene>
    <name evidence="10" type="primary">wizb</name>
</gene>
<dbReference type="SUPFAM" id="SSF57667">
    <property type="entry name" value="beta-beta-alpha zinc fingers"/>
    <property type="match status" value="3"/>
</dbReference>
<sequence>MESGGGAHPSGDQCTLGTNQGSLPSVSAQDSTSPPPLNRTLQGSSSSDEKEEFPCGVHLLNKNGDRDLEGTQGTQGLLLSTVGSGRNAQRSSKSSAFPSSLTWDSDSEKETQDEEELQHFCNPYGLVAHSPGSPTSGCEPDRSVQEGCQTPEKPKHALPEKDLLIPLQDQAVNTQKEGSMRILSTEPKLSDAEAGNVSREKETFLPKAKPKGGCHKEEAKDDKQKARDVGPEMDVYSFPGDSDPESPPPAQWAHCTFVERRRKKRALLRPFSGLGSWQRTVPGSSRKSRVTTLRPKECGTVVSNSGVFDFKEELEEDEEDEGNEEEDEEEEDAPDGKEKMPESETPQEPNQDICPEIFTCVECSIYFKKQCHLRDHMREHSQKEGRGGKGTGSRRGKAARFECKECGQVLEDRLALTNHQRRHRESRCKILEEISKLNEGGKKAGERSGRGRVTEPKGKKPTPICHQFVCLKCNFSTDIPQELADHAKAHAPRKRAGMLRCSPRLQPKLSSAEKIQSPGTRPSGLATALSCDQHSMQESSSPGICEHLCPAHSSQTSTTEVERQKELGPCAESGGLDLAVTPQVLSDSLEEHTVPRQTPPQAGLSQEVASAPVGSDAAVEDCSHQVNSVETQPENPKEPAPPKREVAFKSIGNRRSARESKGSSRPVRSFAREDNASEKGDQEQSQVEIKDQPLKKTQNVPEASAVSSGDNSKDPAEVPAAAKQLKCSFSASLQGATDGQQAQLRHMVPLVLIESLFPDSQTPLSYPGFGERSKTLDGPSTQQHPIAPSSPKQRTLKEEPDKETTHSMEKTTGIKLENEKEDDGNDAEDDDDVERFLTEPLSDDDEDEGLMKNVERKCPYCPECFHNGIGLANHVRGHLNRVGVSYNVRHFISPEEVNAIETKFSYQKKRKKVANFDPDTFSVMRCEFCSAGFDTRAGLSSHARAHLRDFGITNWEVTVSPIHILRELFSSRPDLVLPTAPPRTPTSGEEMDPDLDSEADQPGSAGHKREEDNDVPKQSSPLPWKIHSACDREGEEQQQQKEDDDEDDEDEMPVLDGMPPSPAETRLSPLESENHSSREDTGSKGVLKCKVCGAPFETRRGLSSHARSHLRQLGVGMSESSGAPIDLLYQIAKERSLPHSPPPQPKRPSRNVSSPSPPRQREQERCEDEEDEEEEDLDVKPPVLTSAVQPPPSPSIPSLAGSLPPSPFVRSRSPSRSPSPVLRKAPISSLLPVSSPLRSLDGRGGLGKTISAPPLPPSKPYWAPQETDAPLNLTMEPDPNKDIVCQLCGAWFETRKGLSSHARAHLRHFGVEYSESKGSPIDLLNRLILTDDFKRRVAGLSPSAGIEDLRSLVSLSSSSSPPSSSKRPLLPNSSASPLLFKASAAGSKTTSSLFGPPRKKPRASPQQVFRLSGGQLTPYSQAEPLKDVGCEFCGEYFENRKGLSSHARSHLRQMGITEWSVNGSPIDTLREIITRRGLPCALPPRPLKSPPSTPGPGPPRVALSSHPPSSTSSASPPGALLRRLPFPFTHPPGQHQPTARRMEVSASASRASASPATHSSAAPLKPKPEPIQLEVTLPGTTVDGGEGGAGGFTMELLGPSWASSDSLHPISRGLTHDSEPTRDIRCEFCGEYFENRKGLSSHARSHLRQMGITEWSVNGSPIDTLREIMRKQQGGSYSSLATLPSSSPSGGVKKEPRPGGSPTWDGLSQQPSKFSRKHPLNMLHSGSRLHKHGMGLAGMSTTPPAGKFFTVVSPQGKRPPGEEGRPAERMSNQGPQPKAFSPVPHDFSLKGKASPDKHGVGHLDASCELCGFYFENRKALASHARAHLRQFGVTEWSVNGSPIETLSAWMRSRPHKVAEMHRGYMQGGRSGTKKRGSSSLSPASDSGHTSPISQKPSSALWASLSQSRNRANEVAGGQWGSSRSTEVRAENRSSQHGHTHQVSSSAPPHAQVARSELNVRLPRGFERRPLKHPSHPDAGERETGPPKPPRTSTVPALVPKPPSTPLVKVVGKIYSLKCRFCEVEFHGPLSVQEDWIRHLQQHILNLNYAKPATPSTTPDPSAATKSTPETPTSSAPVSLTTSAPASIATATLTLTPNPTPTATAPPTPVQTPTATPTPSSPRTPTPTAMGSTLTPCTAAKPLPSPAT</sequence>
<dbReference type="OrthoDB" id="8963894at2759"/>
<feature type="compositionally biased region" description="Polar residues" evidence="7">
    <location>
        <begin position="595"/>
        <end position="608"/>
    </location>
</feature>
<feature type="compositionally biased region" description="Basic and acidic residues" evidence="7">
    <location>
        <begin position="670"/>
        <end position="694"/>
    </location>
</feature>
<dbReference type="SMART" id="SM00355">
    <property type="entry name" value="ZnF_C2H2"/>
    <property type="match status" value="11"/>
</dbReference>
<feature type="compositionally biased region" description="Low complexity" evidence="7">
    <location>
        <begin position="70"/>
        <end position="85"/>
    </location>
</feature>
<feature type="region of interest" description="Disordered" evidence="7">
    <location>
        <begin position="759"/>
        <end position="832"/>
    </location>
</feature>
<feature type="domain" description="C2H2-type" evidence="8">
    <location>
        <begin position="1624"/>
        <end position="1651"/>
    </location>
</feature>
<dbReference type="PROSITE" id="PS50157">
    <property type="entry name" value="ZINC_FINGER_C2H2_2"/>
    <property type="match status" value="8"/>
</dbReference>
<feature type="compositionally biased region" description="Basic and acidic residues" evidence="7">
    <location>
        <begin position="795"/>
        <end position="809"/>
    </location>
</feature>
<feature type="region of interest" description="Disordered" evidence="7">
    <location>
        <begin position="272"/>
        <end position="351"/>
    </location>
</feature>
<evidence type="ECO:0000256" key="6">
    <source>
        <dbReference type="PROSITE-ProRule" id="PRU00042"/>
    </source>
</evidence>
<feature type="compositionally biased region" description="Basic and acidic residues" evidence="7">
    <location>
        <begin position="439"/>
        <end position="458"/>
    </location>
</feature>
<dbReference type="CTD" id="100001879"/>
<feature type="compositionally biased region" description="Low complexity" evidence="7">
    <location>
        <begin position="1545"/>
        <end position="1562"/>
    </location>
</feature>
<comment type="subcellular location">
    <subcellularLocation>
        <location evidence="1">Nucleus</location>
    </subcellularLocation>
</comment>
<feature type="compositionally biased region" description="Basic and acidic residues" evidence="7">
    <location>
        <begin position="152"/>
        <end position="163"/>
    </location>
</feature>
<feature type="domain" description="C2H2-type" evidence="8">
    <location>
        <begin position="1283"/>
        <end position="1305"/>
    </location>
</feature>
<feature type="domain" description="C2H2-type" evidence="8">
    <location>
        <begin position="1805"/>
        <end position="1827"/>
    </location>
</feature>
<dbReference type="Pfam" id="PF00096">
    <property type="entry name" value="zf-C2H2"/>
    <property type="match status" value="1"/>
</dbReference>
<feature type="domain" description="C2H2-type" evidence="8">
    <location>
        <begin position="401"/>
        <end position="428"/>
    </location>
</feature>
<keyword evidence="2" id="KW-0479">Metal-binding</keyword>
<dbReference type="GeneID" id="105898590"/>
<evidence type="ECO:0000256" key="7">
    <source>
        <dbReference type="SAM" id="MobiDB-lite"/>
    </source>
</evidence>
<feature type="compositionally biased region" description="Polar residues" evidence="7">
    <location>
        <begin position="624"/>
        <end position="634"/>
    </location>
</feature>
<dbReference type="GO" id="GO:0000981">
    <property type="term" value="F:DNA-binding transcription factor activity, RNA polymerase II-specific"/>
    <property type="evidence" value="ECO:0007669"/>
    <property type="project" value="TreeGrafter"/>
</dbReference>
<proteinExistence type="predicted"/>
<dbReference type="InterPro" id="IPR013087">
    <property type="entry name" value="Znf_C2H2_type"/>
</dbReference>
<feature type="region of interest" description="Disordered" evidence="7">
    <location>
        <begin position="2091"/>
        <end position="2147"/>
    </location>
</feature>
<dbReference type="PROSITE" id="PS00028">
    <property type="entry name" value="ZINC_FINGER_C2H2_1"/>
    <property type="match status" value="9"/>
</dbReference>
<dbReference type="GO" id="GO:0008270">
    <property type="term" value="F:zinc ion binding"/>
    <property type="evidence" value="ECO:0007669"/>
    <property type="project" value="UniProtKB-KW"/>
</dbReference>
<evidence type="ECO:0000256" key="1">
    <source>
        <dbReference type="ARBA" id="ARBA00004123"/>
    </source>
</evidence>
<dbReference type="Proteomes" id="UP000515152">
    <property type="component" value="Chromosome 1"/>
</dbReference>
<feature type="compositionally biased region" description="Polar residues" evidence="7">
    <location>
        <begin position="695"/>
        <end position="710"/>
    </location>
</feature>
<feature type="region of interest" description="Disordered" evidence="7">
    <location>
        <begin position="974"/>
        <end position="1088"/>
    </location>
</feature>
<dbReference type="Gene3D" id="3.30.160.60">
    <property type="entry name" value="Classic Zinc Finger"/>
    <property type="match status" value="2"/>
</dbReference>
<feature type="domain" description="C2H2-type" evidence="8">
    <location>
        <begin position="1428"/>
        <end position="1455"/>
    </location>
</feature>
<feature type="region of interest" description="Disordered" evidence="7">
    <location>
        <begin position="1965"/>
        <end position="2004"/>
    </location>
</feature>
<feature type="region of interest" description="Disordered" evidence="7">
    <location>
        <begin position="1"/>
        <end position="251"/>
    </location>
</feature>
<feature type="compositionally biased region" description="Acidic residues" evidence="7">
    <location>
        <begin position="312"/>
        <end position="333"/>
    </location>
</feature>
<feature type="region of interest" description="Disordered" evidence="7">
    <location>
        <begin position="2050"/>
        <end position="2079"/>
    </location>
</feature>
<keyword evidence="3 6" id="KW-0863">Zinc-finger</keyword>
<feature type="compositionally biased region" description="Acidic residues" evidence="7">
    <location>
        <begin position="819"/>
        <end position="832"/>
    </location>
</feature>
<feature type="compositionally biased region" description="Acidic residues" evidence="7">
    <location>
        <begin position="105"/>
        <end position="116"/>
    </location>
</feature>
<feature type="region of interest" description="Disordered" evidence="7">
    <location>
        <begin position="1751"/>
        <end position="1781"/>
    </location>
</feature>
<evidence type="ECO:0000256" key="4">
    <source>
        <dbReference type="ARBA" id="ARBA00022833"/>
    </source>
</evidence>
<evidence type="ECO:0000256" key="5">
    <source>
        <dbReference type="ARBA" id="ARBA00023242"/>
    </source>
</evidence>
<feature type="domain" description="C2H2-type" evidence="8">
    <location>
        <begin position="924"/>
        <end position="946"/>
    </location>
</feature>
<keyword evidence="4" id="KW-0862">Zinc</keyword>
<feature type="compositionally biased region" description="Acidic residues" evidence="7">
    <location>
        <begin position="1165"/>
        <end position="1177"/>
    </location>
</feature>
<feature type="compositionally biased region" description="Low complexity" evidence="7">
    <location>
        <begin position="2050"/>
        <end position="2068"/>
    </location>
</feature>
<accession>A0A6P8FJW2</accession>
<evidence type="ECO:0000256" key="3">
    <source>
        <dbReference type="ARBA" id="ARBA00022771"/>
    </source>
</evidence>
<dbReference type="GO" id="GO:0005634">
    <property type="term" value="C:nucleus"/>
    <property type="evidence" value="ECO:0007669"/>
    <property type="project" value="UniProtKB-SubCell"/>
</dbReference>
<feature type="domain" description="C2H2-type" evidence="8">
    <location>
        <begin position="1087"/>
        <end position="1109"/>
    </location>
</feature>
<evidence type="ECO:0000256" key="2">
    <source>
        <dbReference type="ARBA" id="ARBA00022723"/>
    </source>
</evidence>
<protein>
    <submittedName>
        <fullName evidence="10">Protein Wiz isoform X1</fullName>
    </submittedName>
</protein>
<feature type="compositionally biased region" description="Polar residues" evidence="7">
    <location>
        <begin position="1934"/>
        <end position="1946"/>
    </location>
</feature>
<feature type="region of interest" description="Disordered" evidence="7">
    <location>
        <begin position="1479"/>
        <end position="1570"/>
    </location>
</feature>
<feature type="region of interest" description="Disordered" evidence="7">
    <location>
        <begin position="1126"/>
        <end position="1265"/>
    </location>
</feature>
<feature type="compositionally biased region" description="Polar residues" evidence="7">
    <location>
        <begin position="1887"/>
        <end position="1897"/>
    </location>
</feature>
<feature type="compositionally biased region" description="Acidic residues" evidence="7">
    <location>
        <begin position="989"/>
        <end position="999"/>
    </location>
</feature>
<feature type="compositionally biased region" description="Polar residues" evidence="7">
    <location>
        <begin position="275"/>
        <end position="285"/>
    </location>
</feature>
<dbReference type="InterPro" id="IPR036236">
    <property type="entry name" value="Znf_C2H2_sf"/>
</dbReference>
<feature type="region of interest" description="Disordered" evidence="7">
    <location>
        <begin position="1863"/>
        <end position="1952"/>
    </location>
</feature>
<dbReference type="RefSeq" id="XP_031428598.1">
    <property type="nucleotide sequence ID" value="XM_031572738.2"/>
</dbReference>
<evidence type="ECO:0000313" key="10">
    <source>
        <dbReference type="RefSeq" id="XP_031428598.1"/>
    </source>
</evidence>
<feature type="region of interest" description="Disordered" evidence="7">
    <location>
        <begin position="589"/>
        <end position="721"/>
    </location>
</feature>
<dbReference type="PANTHER" id="PTHR24396">
    <property type="entry name" value="ZINC FINGER PROTEIN"/>
    <property type="match status" value="1"/>
</dbReference>
<feature type="compositionally biased region" description="Low complexity" evidence="7">
    <location>
        <begin position="1208"/>
        <end position="1239"/>
    </location>
</feature>
<feature type="compositionally biased region" description="Pro residues" evidence="7">
    <location>
        <begin position="1481"/>
        <end position="1499"/>
    </location>
</feature>
<feature type="compositionally biased region" description="Polar residues" evidence="7">
    <location>
        <begin position="86"/>
        <end position="104"/>
    </location>
</feature>
<feature type="compositionally biased region" description="Basic and acidic residues" evidence="7">
    <location>
        <begin position="214"/>
        <end position="230"/>
    </location>
</feature>
<feature type="compositionally biased region" description="Basic and acidic residues" evidence="7">
    <location>
        <begin position="1072"/>
        <end position="1082"/>
    </location>
</feature>
<feature type="compositionally biased region" description="Pro residues" evidence="7">
    <location>
        <begin position="2097"/>
        <end position="2109"/>
    </location>
</feature>
<dbReference type="GO" id="GO:0000978">
    <property type="term" value="F:RNA polymerase II cis-regulatory region sequence-specific DNA binding"/>
    <property type="evidence" value="ECO:0007669"/>
    <property type="project" value="TreeGrafter"/>
</dbReference>
<feature type="region of interest" description="Disordered" evidence="7">
    <location>
        <begin position="1388"/>
        <end position="1407"/>
    </location>
</feature>
<dbReference type="Pfam" id="PF23015">
    <property type="entry name" value="zf-WIZ"/>
    <property type="match status" value="1"/>
</dbReference>
<feature type="compositionally biased region" description="Low complexity" evidence="7">
    <location>
        <begin position="1504"/>
        <end position="1517"/>
    </location>
</feature>
<reference evidence="10" key="1">
    <citation type="submission" date="2025-08" db="UniProtKB">
        <authorList>
            <consortium name="RefSeq"/>
        </authorList>
    </citation>
    <scope>IDENTIFICATION</scope>
</reference>
<evidence type="ECO:0000313" key="9">
    <source>
        <dbReference type="Proteomes" id="UP000515152"/>
    </source>
</evidence>
<keyword evidence="9" id="KW-1185">Reference proteome</keyword>
<feature type="region of interest" description="Disordered" evidence="7">
    <location>
        <begin position="509"/>
        <end position="537"/>
    </location>
</feature>
<feature type="region of interest" description="Disordered" evidence="7">
    <location>
        <begin position="439"/>
        <end position="459"/>
    </location>
</feature>
<feature type="compositionally biased region" description="Polar residues" evidence="7">
    <location>
        <begin position="12"/>
        <end position="32"/>
    </location>
</feature>